<feature type="coiled-coil region" evidence="1">
    <location>
        <begin position="9"/>
        <end position="54"/>
    </location>
</feature>
<feature type="region of interest" description="Disordered" evidence="2">
    <location>
        <begin position="70"/>
        <end position="97"/>
    </location>
</feature>
<dbReference type="OMA" id="SHHYVGF"/>
<evidence type="ECO:0000313" key="4">
    <source>
        <dbReference type="Proteomes" id="UP000186817"/>
    </source>
</evidence>
<keyword evidence="4" id="KW-1185">Reference proteome</keyword>
<dbReference type="Gene3D" id="2.40.50.140">
    <property type="entry name" value="Nucleic acid-binding proteins"/>
    <property type="match status" value="1"/>
</dbReference>
<accession>A0A1Q9CXU7</accession>
<keyword evidence="1" id="KW-0175">Coiled coil</keyword>
<proteinExistence type="predicted"/>
<gene>
    <name evidence="3" type="ORF">AK812_SmicGene30993</name>
</gene>
<sequence>MDALDVLEVQLLERQIKLAEERHAAGESRESVGLDQLKHKLSAVKSRVQTVQAKSAHDAIGAALLKVREQETSAESLPPDSGSPAPNLGLSEGLQEHRTHAESRCLSSFLPGAGLVPSPDKAVHGFASGTSSVAPSLWPESADAAQSAMPAKPSLLAAVVPQSAPSASNSVPSLPLGTPQASILEVPHAAPSGDGQGQGFQQAPGAFAEDPALNGSALSIQQQMLYIKQYQQLLVNGYDGTSATSAPSCPSLASSLPGFQSSTVDAGNALAELNSLEERVREAEDKVKRAAAQSHHYVGFISKFDTLKGYGFVSCSETFKRFGRDIFIDRESYQAPNLLRGSQFAFSFIFDFGESEALASHTCGARIGDTVVFSVGFNKKGEVRACDVQKLNEVTRLKQELQQKKQAYMTSVSRSGMNVQSALELIQGKRCHQVPAGLPPAGTWGH</sequence>
<dbReference type="AlphaFoldDB" id="A0A1Q9CXU7"/>
<dbReference type="OrthoDB" id="440241at2759"/>
<evidence type="ECO:0008006" key="5">
    <source>
        <dbReference type="Google" id="ProtNLM"/>
    </source>
</evidence>
<dbReference type="Proteomes" id="UP000186817">
    <property type="component" value="Unassembled WGS sequence"/>
</dbReference>
<evidence type="ECO:0000313" key="3">
    <source>
        <dbReference type="EMBL" id="OLP87760.1"/>
    </source>
</evidence>
<evidence type="ECO:0000256" key="1">
    <source>
        <dbReference type="SAM" id="Coils"/>
    </source>
</evidence>
<name>A0A1Q9CXU7_SYMMI</name>
<comment type="caution">
    <text evidence="3">The sequence shown here is derived from an EMBL/GenBank/DDBJ whole genome shotgun (WGS) entry which is preliminary data.</text>
</comment>
<protein>
    <recommendedName>
        <fullName evidence="5">CSD domain-containing protein</fullName>
    </recommendedName>
</protein>
<organism evidence="3 4">
    <name type="scientific">Symbiodinium microadriaticum</name>
    <name type="common">Dinoflagellate</name>
    <name type="synonym">Zooxanthella microadriatica</name>
    <dbReference type="NCBI Taxonomy" id="2951"/>
    <lineage>
        <taxon>Eukaryota</taxon>
        <taxon>Sar</taxon>
        <taxon>Alveolata</taxon>
        <taxon>Dinophyceae</taxon>
        <taxon>Suessiales</taxon>
        <taxon>Symbiodiniaceae</taxon>
        <taxon>Symbiodinium</taxon>
    </lineage>
</organism>
<dbReference type="EMBL" id="LSRX01000843">
    <property type="protein sequence ID" value="OLP87760.1"/>
    <property type="molecule type" value="Genomic_DNA"/>
</dbReference>
<feature type="coiled-coil region" evidence="1">
    <location>
        <begin position="266"/>
        <end position="293"/>
    </location>
</feature>
<evidence type="ECO:0000256" key="2">
    <source>
        <dbReference type="SAM" id="MobiDB-lite"/>
    </source>
</evidence>
<dbReference type="InterPro" id="IPR012340">
    <property type="entry name" value="NA-bd_OB-fold"/>
</dbReference>
<reference evidence="3 4" key="1">
    <citation type="submission" date="2016-02" db="EMBL/GenBank/DDBJ databases">
        <title>Genome analysis of coral dinoflagellate symbionts highlights evolutionary adaptations to a symbiotic lifestyle.</title>
        <authorList>
            <person name="Aranda M."/>
            <person name="Li Y."/>
            <person name="Liew Y.J."/>
            <person name="Baumgarten S."/>
            <person name="Simakov O."/>
            <person name="Wilson M."/>
            <person name="Piel J."/>
            <person name="Ashoor H."/>
            <person name="Bougouffa S."/>
            <person name="Bajic V.B."/>
            <person name="Ryu T."/>
            <person name="Ravasi T."/>
            <person name="Bayer T."/>
            <person name="Micklem G."/>
            <person name="Kim H."/>
            <person name="Bhak J."/>
            <person name="Lajeunesse T.C."/>
            <person name="Voolstra C.R."/>
        </authorList>
    </citation>
    <scope>NUCLEOTIDE SEQUENCE [LARGE SCALE GENOMIC DNA]</scope>
    <source>
        <strain evidence="3 4">CCMP2467</strain>
    </source>
</reference>